<evidence type="ECO:0000313" key="1">
    <source>
        <dbReference type="EMBL" id="TGD41047.1"/>
    </source>
</evidence>
<dbReference type="Proteomes" id="UP000297989">
    <property type="component" value="Unassembled WGS sequence"/>
</dbReference>
<sequence>MAFKTWQIGLHIQQHEALAIAVIRGASGWSLQRWWRLPLMNASTAERSILARQSLAHELRPSSR</sequence>
<feature type="non-terminal residue" evidence="1">
    <location>
        <position position="64"/>
    </location>
</feature>
<comment type="caution">
    <text evidence="1">The sequence shown here is derived from an EMBL/GenBank/DDBJ whole genome shotgun (WGS) entry which is preliminary data.</text>
</comment>
<gene>
    <name evidence="1" type="ORF">C9F10_11145</name>
</gene>
<evidence type="ECO:0000313" key="2">
    <source>
        <dbReference type="Proteomes" id="UP000297989"/>
    </source>
</evidence>
<name>A0A659SCV4_SALET</name>
<organism evidence="1 2">
    <name type="scientific">Salmonella enterica subsp. enterica serovar Poona</name>
    <dbReference type="NCBI Taxonomy" id="436295"/>
    <lineage>
        <taxon>Bacteria</taxon>
        <taxon>Pseudomonadati</taxon>
        <taxon>Pseudomonadota</taxon>
        <taxon>Gammaproteobacteria</taxon>
        <taxon>Enterobacterales</taxon>
        <taxon>Enterobacteriaceae</taxon>
        <taxon>Salmonella</taxon>
    </lineage>
</organism>
<accession>A0A659SCV4</accession>
<reference evidence="1 2" key="1">
    <citation type="submission" date="2018-03" db="EMBL/GenBank/DDBJ databases">
        <title>Non-Typhoidal Salmonella genome sequencing and assembly.</title>
        <authorList>
            <person name="Matchawe C."/>
        </authorList>
    </citation>
    <scope>NUCLEOTIDE SEQUENCE [LARGE SCALE GENOMIC DNA]</scope>
    <source>
        <strain evidence="1 2">8EV</strain>
    </source>
</reference>
<dbReference type="AlphaFoldDB" id="A0A659SCV4"/>
<proteinExistence type="predicted"/>
<dbReference type="EMBL" id="PYKK01000798">
    <property type="protein sequence ID" value="TGD41047.1"/>
    <property type="molecule type" value="Genomic_DNA"/>
</dbReference>
<protein>
    <submittedName>
        <fullName evidence="1">DNA utilization protein HofM</fullName>
    </submittedName>
</protein>